<keyword evidence="12" id="KW-0804">Transcription</keyword>
<evidence type="ECO:0000256" key="10">
    <source>
        <dbReference type="ARBA" id="ARBA00023015"/>
    </source>
</evidence>
<evidence type="ECO:0000256" key="8">
    <source>
        <dbReference type="ARBA" id="ARBA00022833"/>
    </source>
</evidence>
<feature type="domain" description="C2H2-type" evidence="16">
    <location>
        <begin position="149"/>
        <end position="176"/>
    </location>
</feature>
<evidence type="ECO:0000256" key="11">
    <source>
        <dbReference type="ARBA" id="ARBA00023125"/>
    </source>
</evidence>
<keyword evidence="13" id="KW-0539">Nucleus</keyword>
<accession>A0A2G9R956</accession>
<evidence type="ECO:0000256" key="6">
    <source>
        <dbReference type="ARBA" id="ARBA00022737"/>
    </source>
</evidence>
<dbReference type="SUPFAM" id="SSF57667">
    <property type="entry name" value="beta-beta-alpha zinc fingers"/>
    <property type="match status" value="4"/>
</dbReference>
<keyword evidence="10" id="KW-0805">Transcription regulation</keyword>
<dbReference type="InterPro" id="IPR050717">
    <property type="entry name" value="C2H2-ZF_Transcription_Reg"/>
</dbReference>
<keyword evidence="9" id="KW-0832">Ubl conjugation</keyword>
<organism evidence="17 18">
    <name type="scientific">Aquarana catesbeiana</name>
    <name type="common">American bullfrog</name>
    <name type="synonym">Rana catesbeiana</name>
    <dbReference type="NCBI Taxonomy" id="8400"/>
    <lineage>
        <taxon>Eukaryota</taxon>
        <taxon>Metazoa</taxon>
        <taxon>Chordata</taxon>
        <taxon>Craniata</taxon>
        <taxon>Vertebrata</taxon>
        <taxon>Euteleostomi</taxon>
        <taxon>Amphibia</taxon>
        <taxon>Batrachia</taxon>
        <taxon>Anura</taxon>
        <taxon>Neobatrachia</taxon>
        <taxon>Ranoidea</taxon>
        <taxon>Ranidae</taxon>
        <taxon>Aquarana</taxon>
    </lineage>
</organism>
<protein>
    <recommendedName>
        <fullName evidence="16">C2H2-type domain-containing protein</fullName>
    </recommendedName>
</protein>
<dbReference type="GO" id="GO:0000981">
    <property type="term" value="F:DNA-binding transcription factor activity, RNA polymerase II-specific"/>
    <property type="evidence" value="ECO:0007669"/>
    <property type="project" value="TreeGrafter"/>
</dbReference>
<dbReference type="FunFam" id="3.30.160.60:FF:000363">
    <property type="entry name" value="Zinc finger protein 239"/>
    <property type="match status" value="1"/>
</dbReference>
<evidence type="ECO:0000256" key="13">
    <source>
        <dbReference type="ARBA" id="ARBA00023242"/>
    </source>
</evidence>
<feature type="domain" description="C2H2-type" evidence="16">
    <location>
        <begin position="177"/>
        <end position="204"/>
    </location>
</feature>
<dbReference type="FunFam" id="3.30.160.60:FF:002716">
    <property type="entry name" value="Zinc finger protein 212"/>
    <property type="match status" value="1"/>
</dbReference>
<feature type="region of interest" description="Disordered" evidence="15">
    <location>
        <begin position="337"/>
        <end position="369"/>
    </location>
</feature>
<sequence>MVEESCWRMYCGWWRRAVGECSVDGDHRGDNLFSCLGCGKCFKTNSELRIHLRSHTRVTLTCSYCEKSFNQESEFLTHQRLHKAENPHICSACGKCFTKKTELLIHQKVHIGRIHTGERPFFCTECGKSFTQKGSLTIHQRLHKSERPFPCSECGRSFIVKAKLLAHQRSHMEESTFSCSDCGKSFSQKVQLLAHQKSHTGKHPFPCPVCGICFSDKANLHRHQMSHTSERPFRSCMDHMISSMRMEEDTNHMTERILDLTLEIIYLLTGESFPPVKPGDHLTITVPSPQSMKPKRHTGKKILEVTKKIIELLTGEVPIRCQDVTVTVEEYLEGHMDLSKDVTPPDGSSNGNPPERCPRPLYSRDSTQEDHTILQRGINQSGWKYPVNEWIKEEEDEVGVMEKFFEGHKDPFEDFVIEPFSDTNPPERCPRPLYS</sequence>
<feature type="domain" description="C2H2-type" evidence="16">
    <location>
        <begin position="205"/>
        <end position="232"/>
    </location>
</feature>
<evidence type="ECO:0000256" key="7">
    <source>
        <dbReference type="ARBA" id="ARBA00022771"/>
    </source>
</evidence>
<keyword evidence="5" id="KW-0479">Metal-binding</keyword>
<feature type="domain" description="C2H2-type" evidence="16">
    <location>
        <begin position="33"/>
        <end position="56"/>
    </location>
</feature>
<keyword evidence="8" id="KW-0862">Zinc</keyword>
<dbReference type="GO" id="GO:0008270">
    <property type="term" value="F:zinc ion binding"/>
    <property type="evidence" value="ECO:0007669"/>
    <property type="project" value="UniProtKB-KW"/>
</dbReference>
<feature type="domain" description="C2H2-type" evidence="16">
    <location>
        <begin position="60"/>
        <end position="87"/>
    </location>
</feature>
<dbReference type="Proteomes" id="UP000228934">
    <property type="component" value="Unassembled WGS sequence"/>
</dbReference>
<evidence type="ECO:0000256" key="14">
    <source>
        <dbReference type="PROSITE-ProRule" id="PRU00042"/>
    </source>
</evidence>
<reference evidence="18" key="1">
    <citation type="journal article" date="2017" name="Nat. Commun.">
        <title>The North American bullfrog draft genome provides insight into hormonal regulation of long noncoding RNA.</title>
        <authorList>
            <person name="Hammond S.A."/>
            <person name="Warren R.L."/>
            <person name="Vandervalk B.P."/>
            <person name="Kucuk E."/>
            <person name="Khan H."/>
            <person name="Gibb E.A."/>
            <person name="Pandoh P."/>
            <person name="Kirk H."/>
            <person name="Zhao Y."/>
            <person name="Jones M."/>
            <person name="Mungall A.J."/>
            <person name="Coope R."/>
            <person name="Pleasance S."/>
            <person name="Moore R.A."/>
            <person name="Holt R.A."/>
            <person name="Round J.M."/>
            <person name="Ohora S."/>
            <person name="Walle B.V."/>
            <person name="Veldhoen N."/>
            <person name="Helbing C.C."/>
            <person name="Birol I."/>
        </authorList>
    </citation>
    <scope>NUCLEOTIDE SEQUENCE [LARGE SCALE GENOMIC DNA]</scope>
</reference>
<dbReference type="InterPro" id="IPR036236">
    <property type="entry name" value="Znf_C2H2_sf"/>
</dbReference>
<dbReference type="SMART" id="SM00355">
    <property type="entry name" value="ZnF_C2H2"/>
    <property type="match status" value="7"/>
</dbReference>
<keyword evidence="7 14" id="KW-0863">Zinc-finger</keyword>
<feature type="non-terminal residue" evidence="17">
    <location>
        <position position="435"/>
    </location>
</feature>
<comment type="function">
    <text evidence="1">May be involved in transcriptional regulation.</text>
</comment>
<feature type="domain" description="C2H2-type" evidence="16">
    <location>
        <begin position="121"/>
        <end position="148"/>
    </location>
</feature>
<dbReference type="GO" id="GO:0000977">
    <property type="term" value="F:RNA polymerase II transcription regulatory region sequence-specific DNA binding"/>
    <property type="evidence" value="ECO:0007669"/>
    <property type="project" value="TreeGrafter"/>
</dbReference>
<dbReference type="EMBL" id="KV953989">
    <property type="protein sequence ID" value="PIO24407.1"/>
    <property type="molecule type" value="Genomic_DNA"/>
</dbReference>
<evidence type="ECO:0000259" key="16">
    <source>
        <dbReference type="PROSITE" id="PS50157"/>
    </source>
</evidence>
<evidence type="ECO:0000256" key="5">
    <source>
        <dbReference type="ARBA" id="ARBA00022723"/>
    </source>
</evidence>
<feature type="domain" description="C2H2-type" evidence="16">
    <location>
        <begin position="88"/>
        <end position="120"/>
    </location>
</feature>
<dbReference type="PANTHER" id="PTHR14196:SF12">
    <property type="entry name" value="ZINC FINGER PROTEIN 208-LIKE"/>
    <property type="match status" value="1"/>
</dbReference>
<dbReference type="OrthoDB" id="6077919at2759"/>
<keyword evidence="6" id="KW-0677">Repeat</keyword>
<dbReference type="FunFam" id="3.30.160.60:FF:000128">
    <property type="entry name" value="zinc finger protein 268 isoform X1"/>
    <property type="match status" value="1"/>
</dbReference>
<keyword evidence="4" id="KW-1017">Isopeptide bond</keyword>
<evidence type="ECO:0000256" key="12">
    <source>
        <dbReference type="ARBA" id="ARBA00023163"/>
    </source>
</evidence>
<proteinExistence type="inferred from homology"/>
<evidence type="ECO:0000313" key="17">
    <source>
        <dbReference type="EMBL" id="PIO24407.1"/>
    </source>
</evidence>
<gene>
    <name evidence="17" type="ORF">AB205_0194420</name>
</gene>
<keyword evidence="11" id="KW-0238">DNA-binding</keyword>
<evidence type="ECO:0000256" key="1">
    <source>
        <dbReference type="ARBA" id="ARBA00003767"/>
    </source>
</evidence>
<dbReference type="Gene3D" id="3.30.160.60">
    <property type="entry name" value="Classic Zinc Finger"/>
    <property type="match status" value="7"/>
</dbReference>
<dbReference type="PROSITE" id="PS00028">
    <property type="entry name" value="ZINC_FINGER_C2H2_1"/>
    <property type="match status" value="7"/>
</dbReference>
<name>A0A2G9R956_AQUCT</name>
<evidence type="ECO:0000256" key="15">
    <source>
        <dbReference type="SAM" id="MobiDB-lite"/>
    </source>
</evidence>
<evidence type="ECO:0000256" key="4">
    <source>
        <dbReference type="ARBA" id="ARBA00022499"/>
    </source>
</evidence>
<dbReference type="AlphaFoldDB" id="A0A2G9R956"/>
<dbReference type="PROSITE" id="PS50157">
    <property type="entry name" value="ZINC_FINGER_C2H2_2"/>
    <property type="match status" value="7"/>
</dbReference>
<dbReference type="InterPro" id="IPR013087">
    <property type="entry name" value="Znf_C2H2_type"/>
</dbReference>
<comment type="subcellular location">
    <subcellularLocation>
        <location evidence="2">Nucleus</location>
    </subcellularLocation>
</comment>
<evidence type="ECO:0000256" key="9">
    <source>
        <dbReference type="ARBA" id="ARBA00022843"/>
    </source>
</evidence>
<dbReference type="FunFam" id="3.30.160.60:FF:000151">
    <property type="entry name" value="Zinc finger and SCAN domain-containing 21"/>
    <property type="match status" value="1"/>
</dbReference>
<keyword evidence="18" id="KW-1185">Reference proteome</keyword>
<dbReference type="GO" id="GO:0005634">
    <property type="term" value="C:nucleus"/>
    <property type="evidence" value="ECO:0007669"/>
    <property type="project" value="UniProtKB-SubCell"/>
</dbReference>
<dbReference type="PANTHER" id="PTHR14196">
    <property type="entry name" value="ODD-SKIPPED - RELATED"/>
    <property type="match status" value="1"/>
</dbReference>
<evidence type="ECO:0000256" key="2">
    <source>
        <dbReference type="ARBA" id="ARBA00004123"/>
    </source>
</evidence>
<dbReference type="FunFam" id="3.30.160.60:FF:000100">
    <property type="entry name" value="Zinc finger 45-like"/>
    <property type="match status" value="1"/>
</dbReference>
<comment type="similarity">
    <text evidence="3">Belongs to the krueppel C2H2-type zinc-finger protein family.</text>
</comment>
<evidence type="ECO:0000256" key="3">
    <source>
        <dbReference type="ARBA" id="ARBA00006991"/>
    </source>
</evidence>
<dbReference type="FunFam" id="3.30.160.60:FF:000710">
    <property type="entry name" value="Zinc finger protein 768"/>
    <property type="match status" value="1"/>
</dbReference>
<dbReference type="Pfam" id="PF00096">
    <property type="entry name" value="zf-C2H2"/>
    <property type="match status" value="7"/>
</dbReference>
<evidence type="ECO:0000313" key="18">
    <source>
        <dbReference type="Proteomes" id="UP000228934"/>
    </source>
</evidence>